<dbReference type="PANTHER" id="PTHR10342:SF274">
    <property type="entry name" value="ARYLSULFATASE B"/>
    <property type="match status" value="1"/>
</dbReference>
<proteinExistence type="inferred from homology"/>
<reference evidence="10 11" key="1">
    <citation type="submission" date="2018-04" db="EMBL/GenBank/DDBJ databases">
        <authorList>
            <person name="Zhang X."/>
            <person name="Yuan J."/>
            <person name="Li F."/>
            <person name="Xiang J."/>
        </authorList>
    </citation>
    <scope>NUCLEOTIDE SEQUENCE [LARGE SCALE GENOMIC DNA]</scope>
    <source>
        <tissue evidence="10">Muscle</tissue>
    </source>
</reference>
<reference evidence="10 11" key="2">
    <citation type="submission" date="2019-01" db="EMBL/GenBank/DDBJ databases">
        <title>The decoding of complex shrimp genome reveals the adaptation for benthos swimmer, frequently molting mechanism and breeding impact on genome.</title>
        <authorList>
            <person name="Sun Y."/>
            <person name="Gao Y."/>
            <person name="Yu Y."/>
        </authorList>
    </citation>
    <scope>NUCLEOTIDE SEQUENCE [LARGE SCALE GENOMIC DNA]</scope>
    <source>
        <tissue evidence="10">Muscle</tissue>
    </source>
</reference>
<feature type="compositionally biased region" description="Polar residues" evidence="7">
    <location>
        <begin position="350"/>
        <end position="361"/>
    </location>
</feature>
<dbReference type="EMBL" id="QCYY01001263">
    <property type="protein sequence ID" value="ROT79267.1"/>
    <property type="molecule type" value="Genomic_DNA"/>
</dbReference>
<evidence type="ECO:0000259" key="9">
    <source>
        <dbReference type="Pfam" id="PF00884"/>
    </source>
</evidence>
<keyword evidence="6" id="KW-0325">Glycoprotein</keyword>
<evidence type="ECO:0000256" key="8">
    <source>
        <dbReference type="SAM" id="SignalP"/>
    </source>
</evidence>
<dbReference type="InterPro" id="IPR047115">
    <property type="entry name" value="ARSB"/>
</dbReference>
<keyword evidence="3" id="KW-0479">Metal-binding</keyword>
<dbReference type="PANTHER" id="PTHR10342">
    <property type="entry name" value="ARYLSULFATASE"/>
    <property type="match status" value="1"/>
</dbReference>
<evidence type="ECO:0000256" key="7">
    <source>
        <dbReference type="SAM" id="MobiDB-lite"/>
    </source>
</evidence>
<evidence type="ECO:0000313" key="11">
    <source>
        <dbReference type="Proteomes" id="UP000283509"/>
    </source>
</evidence>
<feature type="region of interest" description="Disordered" evidence="7">
    <location>
        <begin position="338"/>
        <end position="405"/>
    </location>
</feature>
<keyword evidence="4" id="KW-0378">Hydrolase</keyword>
<feature type="chain" id="PRO_5019309739" description="Sulfatase N-terminal domain-containing protein" evidence="8">
    <location>
        <begin position="21"/>
        <end position="538"/>
    </location>
</feature>
<dbReference type="InterPro" id="IPR024607">
    <property type="entry name" value="Sulfatase_CS"/>
</dbReference>
<gene>
    <name evidence="10" type="ORF">C7M84_001989</name>
</gene>
<feature type="signal peptide" evidence="8">
    <location>
        <begin position="1"/>
        <end position="20"/>
    </location>
</feature>
<sequence>MTRNAEIYLWALVLLSSAAAASRGQPHIVLIVADDLGWNDVSWHNPQVVTPHLEDLARRVILEQSYVQPICTPTRSALLTGRYPFTLGRQHSVLKDNEPTGLTLNATLLPQSLKEVGYSTHAVGKPFLHVSHPYPPYSSPHPQHLFASYVEDLLTSRTRFVLPSRAAPLMVPEEYMKPYDHIQDLDRRTYLGMVTAMDEAVGRVVAALKSSGHYEDSVIVFTTDNGGPTKHGANNWPLRGYKTTLWEGGTRGAAFIHSPLLPNPGAVSHKMIHVTDWYQTLVGLAGGVAPGDTDGFDQWASLTSSAPSPRTQLIYNLDDTDKFKAGIRVGDMKLLINPGNAGWTPPPESEPTNQEPPHSQATKTETSSSKKYTPAKSYENSLYAEGDKSESWNHARRGRSSPGRKTMLQLNHELMERESTLVEGPYEDLQAVPQSKDQAGFGSDVAPNQDKSSISENFDGKDDLKLDYFFRNVDIQLYNIKDDPDERVDLSKIESDTVEDLLQTLLKEMPRYVAADIKPGDPGAHPKHWNNIWSPGWC</sequence>
<name>A0A423TS42_PENVA</name>
<dbReference type="AlphaFoldDB" id="A0A423TS42"/>
<keyword evidence="11" id="KW-1185">Reference proteome</keyword>
<accession>A0A423TS42</accession>
<dbReference type="PROSITE" id="PS00149">
    <property type="entry name" value="SULFATASE_2"/>
    <property type="match status" value="1"/>
</dbReference>
<comment type="cofactor">
    <cofactor evidence="1">
        <name>Ca(2+)</name>
        <dbReference type="ChEBI" id="CHEBI:29108"/>
    </cofactor>
</comment>
<evidence type="ECO:0000256" key="4">
    <source>
        <dbReference type="ARBA" id="ARBA00022801"/>
    </source>
</evidence>
<feature type="domain" description="Sulfatase N-terminal" evidence="9">
    <location>
        <begin position="26"/>
        <end position="126"/>
    </location>
</feature>
<dbReference type="STRING" id="6689.A0A423TS42"/>
<feature type="compositionally biased region" description="Low complexity" evidence="7">
    <location>
        <begin position="362"/>
        <end position="371"/>
    </location>
</feature>
<dbReference type="Proteomes" id="UP000283509">
    <property type="component" value="Unassembled WGS sequence"/>
</dbReference>
<dbReference type="SUPFAM" id="SSF53649">
    <property type="entry name" value="Alkaline phosphatase-like"/>
    <property type="match status" value="1"/>
</dbReference>
<keyword evidence="8" id="KW-0732">Signal</keyword>
<dbReference type="Gene3D" id="3.30.1120.10">
    <property type="match status" value="2"/>
</dbReference>
<dbReference type="OrthoDB" id="103349at2759"/>
<dbReference type="CDD" id="cd16029">
    <property type="entry name" value="4-S"/>
    <property type="match status" value="1"/>
</dbReference>
<dbReference type="PROSITE" id="PS00523">
    <property type="entry name" value="SULFATASE_1"/>
    <property type="match status" value="1"/>
</dbReference>
<evidence type="ECO:0000256" key="3">
    <source>
        <dbReference type="ARBA" id="ARBA00022723"/>
    </source>
</evidence>
<protein>
    <recommendedName>
        <fullName evidence="9">Sulfatase N-terminal domain-containing protein</fullName>
    </recommendedName>
</protein>
<dbReference type="InterPro" id="IPR000917">
    <property type="entry name" value="Sulfatase_N"/>
</dbReference>
<keyword evidence="5" id="KW-0106">Calcium</keyword>
<feature type="region of interest" description="Disordered" evidence="7">
    <location>
        <begin position="436"/>
        <end position="457"/>
    </location>
</feature>
<dbReference type="InterPro" id="IPR017850">
    <property type="entry name" value="Alkaline_phosphatase_core_sf"/>
</dbReference>
<dbReference type="GO" id="GO:0046872">
    <property type="term" value="F:metal ion binding"/>
    <property type="evidence" value="ECO:0007669"/>
    <property type="project" value="UniProtKB-KW"/>
</dbReference>
<evidence type="ECO:0000256" key="2">
    <source>
        <dbReference type="ARBA" id="ARBA00008779"/>
    </source>
</evidence>
<evidence type="ECO:0000256" key="5">
    <source>
        <dbReference type="ARBA" id="ARBA00022837"/>
    </source>
</evidence>
<organism evidence="10 11">
    <name type="scientific">Penaeus vannamei</name>
    <name type="common">Whiteleg shrimp</name>
    <name type="synonym">Litopenaeus vannamei</name>
    <dbReference type="NCBI Taxonomy" id="6689"/>
    <lineage>
        <taxon>Eukaryota</taxon>
        <taxon>Metazoa</taxon>
        <taxon>Ecdysozoa</taxon>
        <taxon>Arthropoda</taxon>
        <taxon>Crustacea</taxon>
        <taxon>Multicrustacea</taxon>
        <taxon>Malacostraca</taxon>
        <taxon>Eumalacostraca</taxon>
        <taxon>Eucarida</taxon>
        <taxon>Decapoda</taxon>
        <taxon>Dendrobranchiata</taxon>
        <taxon>Penaeoidea</taxon>
        <taxon>Penaeidae</taxon>
        <taxon>Penaeus</taxon>
    </lineage>
</organism>
<comment type="caution">
    <text evidence="10">The sequence shown here is derived from an EMBL/GenBank/DDBJ whole genome shotgun (WGS) entry which is preliminary data.</text>
</comment>
<evidence type="ECO:0000256" key="6">
    <source>
        <dbReference type="ARBA" id="ARBA00023180"/>
    </source>
</evidence>
<feature type="domain" description="Sulfatase N-terminal" evidence="9">
    <location>
        <begin position="167"/>
        <end position="286"/>
    </location>
</feature>
<dbReference type="Pfam" id="PF00884">
    <property type="entry name" value="Sulfatase"/>
    <property type="match status" value="2"/>
</dbReference>
<evidence type="ECO:0000313" key="10">
    <source>
        <dbReference type="EMBL" id="ROT79267.1"/>
    </source>
</evidence>
<evidence type="ECO:0000256" key="1">
    <source>
        <dbReference type="ARBA" id="ARBA00001913"/>
    </source>
</evidence>
<comment type="similarity">
    <text evidence="2">Belongs to the sulfatase family.</text>
</comment>
<dbReference type="GO" id="GO:0008484">
    <property type="term" value="F:sulfuric ester hydrolase activity"/>
    <property type="evidence" value="ECO:0007669"/>
    <property type="project" value="InterPro"/>
</dbReference>
<dbReference type="Gene3D" id="3.40.720.10">
    <property type="entry name" value="Alkaline Phosphatase, subunit A"/>
    <property type="match status" value="2"/>
</dbReference>